<feature type="transmembrane region" description="Helical" evidence="8">
    <location>
        <begin position="286"/>
        <end position="307"/>
    </location>
</feature>
<dbReference type="Pfam" id="PF00083">
    <property type="entry name" value="Sugar_tr"/>
    <property type="match status" value="1"/>
</dbReference>
<dbReference type="PROSITE" id="PS00217">
    <property type="entry name" value="SUGAR_TRANSPORT_2"/>
    <property type="match status" value="1"/>
</dbReference>
<dbReference type="EMBL" id="KV878585">
    <property type="protein sequence ID" value="OJJ59561.1"/>
    <property type="molecule type" value="Genomic_DNA"/>
</dbReference>
<evidence type="ECO:0000313" key="11">
    <source>
        <dbReference type="Proteomes" id="UP000184356"/>
    </source>
</evidence>
<dbReference type="SUPFAM" id="SSF103473">
    <property type="entry name" value="MFS general substrate transporter"/>
    <property type="match status" value="1"/>
</dbReference>
<dbReference type="STRING" id="1036612.A0A1L9TJK6"/>
<feature type="transmembrane region" description="Helical" evidence="8">
    <location>
        <begin position="394"/>
        <end position="418"/>
    </location>
</feature>
<evidence type="ECO:0000256" key="1">
    <source>
        <dbReference type="ARBA" id="ARBA00004141"/>
    </source>
</evidence>
<organism evidence="10 11">
    <name type="scientific">Aspergillus sydowii CBS 593.65</name>
    <dbReference type="NCBI Taxonomy" id="1036612"/>
    <lineage>
        <taxon>Eukaryota</taxon>
        <taxon>Fungi</taxon>
        <taxon>Dikarya</taxon>
        <taxon>Ascomycota</taxon>
        <taxon>Pezizomycotina</taxon>
        <taxon>Eurotiomycetes</taxon>
        <taxon>Eurotiomycetidae</taxon>
        <taxon>Eurotiales</taxon>
        <taxon>Aspergillaceae</taxon>
        <taxon>Aspergillus</taxon>
        <taxon>Aspergillus subgen. Nidulantes</taxon>
    </lineage>
</organism>
<dbReference type="RefSeq" id="XP_040703367.1">
    <property type="nucleotide sequence ID" value="XM_040841986.1"/>
</dbReference>
<gene>
    <name evidence="10" type="ORF">ASPSYDRAFT_150317</name>
</gene>
<dbReference type="Proteomes" id="UP000184356">
    <property type="component" value="Unassembled WGS sequence"/>
</dbReference>
<dbReference type="PANTHER" id="PTHR48022:SF42">
    <property type="entry name" value="MAJOR FACILITATOR SUPERFAMILY (MFS) PROFILE DOMAIN-CONTAINING PROTEIN"/>
    <property type="match status" value="1"/>
</dbReference>
<comment type="subcellular location">
    <subcellularLocation>
        <location evidence="1">Membrane</location>
        <topology evidence="1">Multi-pass membrane protein</topology>
    </subcellularLocation>
</comment>
<evidence type="ECO:0000313" key="10">
    <source>
        <dbReference type="EMBL" id="OJJ59561.1"/>
    </source>
</evidence>
<accession>A0A1L9TJK6</accession>
<evidence type="ECO:0000256" key="7">
    <source>
        <dbReference type="RuleBase" id="RU003346"/>
    </source>
</evidence>
<dbReference type="InterPro" id="IPR005828">
    <property type="entry name" value="MFS_sugar_transport-like"/>
</dbReference>
<dbReference type="FunFam" id="1.20.1250.20:FF:000026">
    <property type="entry name" value="MFS quinate transporter QutD"/>
    <property type="match status" value="1"/>
</dbReference>
<dbReference type="GeneID" id="63758059"/>
<name>A0A1L9TJK6_9EURO</name>
<feature type="domain" description="Major facilitator superfamily (MFS) profile" evidence="9">
    <location>
        <begin position="24"/>
        <end position="484"/>
    </location>
</feature>
<sequence length="523" mass="58014">MGFSLHANNSNDPPEVRNWRIHLITVIVSMGAIAMGYDTSVIGGTMALESFRRDFGLVSASETETDTLEGNIVSTFQAGCFFGSLLTFPLGERFGRRNAIIMAVCVFCVGGSLMTASSGHLGLIYAGRAIAGFGIGAVSLQVPVYIAEMSPASIRGRLVGIFEICSQGGGMLGFWINYAINRTVSSARMAQWQIPLGIQLLPGGLLLAGVFFCPESPRWYAKKGRWADAEKSLVWVRTLPAEHPLIQAELQQIRDQLQNDIVPQGNKYDPWYYMHRLWQRGTRNRIGIGLLLMAFQNLTGVNIITYYSPRIFETLGIQSTDTKLFATGFYGIAKTLGMIIFSVWLVEKVGRRSGLIWGAFVGSLFMWYIGGYVFERDPTRASASGNTVQDAWGYIAMVCVYLYGLIYCATWQGITWVVCSEIFPIDIRMLCVAITTADQWLWSFIISRTTPYMITSLGYGTYFFFASLMIAMGFWAWFFIPETKGKTLEEMDALFGAPSSVRPGFGEDGVGDVKRETVHAEKV</sequence>
<evidence type="ECO:0000256" key="6">
    <source>
        <dbReference type="ARBA" id="ARBA00023136"/>
    </source>
</evidence>
<keyword evidence="5 8" id="KW-1133">Transmembrane helix</keyword>
<feature type="transmembrane region" description="Helical" evidence="8">
    <location>
        <begin position="355"/>
        <end position="374"/>
    </location>
</feature>
<evidence type="ECO:0000256" key="5">
    <source>
        <dbReference type="ARBA" id="ARBA00022989"/>
    </source>
</evidence>
<dbReference type="InterPro" id="IPR050360">
    <property type="entry name" value="MFS_Sugar_Transporters"/>
</dbReference>
<feature type="transmembrane region" description="Helical" evidence="8">
    <location>
        <begin position="123"/>
        <end position="146"/>
    </location>
</feature>
<evidence type="ECO:0000256" key="4">
    <source>
        <dbReference type="ARBA" id="ARBA00022692"/>
    </source>
</evidence>
<dbReference type="InterPro" id="IPR036259">
    <property type="entry name" value="MFS_trans_sf"/>
</dbReference>
<feature type="transmembrane region" description="Helical" evidence="8">
    <location>
        <begin position="100"/>
        <end position="117"/>
    </location>
</feature>
<keyword evidence="6 8" id="KW-0472">Membrane</keyword>
<feature type="transmembrane region" description="Helical" evidence="8">
    <location>
        <begin position="192"/>
        <end position="213"/>
    </location>
</feature>
<feature type="transmembrane region" description="Helical" evidence="8">
    <location>
        <begin position="21"/>
        <end position="48"/>
    </location>
</feature>
<dbReference type="PRINTS" id="PR00171">
    <property type="entry name" value="SUGRTRNSPORT"/>
</dbReference>
<keyword evidence="3 7" id="KW-0813">Transport</keyword>
<dbReference type="Gene3D" id="1.20.1250.20">
    <property type="entry name" value="MFS general substrate transporter like domains"/>
    <property type="match status" value="1"/>
</dbReference>
<dbReference type="OrthoDB" id="508119at2759"/>
<dbReference type="InterPro" id="IPR003663">
    <property type="entry name" value="Sugar/inositol_transpt"/>
</dbReference>
<dbReference type="PROSITE" id="PS50850">
    <property type="entry name" value="MFS"/>
    <property type="match status" value="1"/>
</dbReference>
<evidence type="ECO:0000259" key="9">
    <source>
        <dbReference type="PROSITE" id="PS50850"/>
    </source>
</evidence>
<dbReference type="GO" id="GO:0005351">
    <property type="term" value="F:carbohydrate:proton symporter activity"/>
    <property type="evidence" value="ECO:0007669"/>
    <property type="project" value="TreeGrafter"/>
</dbReference>
<dbReference type="PANTHER" id="PTHR48022">
    <property type="entry name" value="PLASTIDIC GLUCOSE TRANSPORTER 4"/>
    <property type="match status" value="1"/>
</dbReference>
<protein>
    <recommendedName>
        <fullName evidence="9">Major facilitator superfamily (MFS) profile domain-containing protein</fullName>
    </recommendedName>
</protein>
<feature type="transmembrane region" description="Helical" evidence="8">
    <location>
        <begin position="459"/>
        <end position="480"/>
    </location>
</feature>
<feature type="transmembrane region" description="Helical" evidence="8">
    <location>
        <begin position="327"/>
        <end position="346"/>
    </location>
</feature>
<dbReference type="InterPro" id="IPR005829">
    <property type="entry name" value="Sugar_transporter_CS"/>
</dbReference>
<dbReference type="AlphaFoldDB" id="A0A1L9TJK6"/>
<dbReference type="NCBIfam" id="TIGR00879">
    <property type="entry name" value="SP"/>
    <property type="match status" value="1"/>
</dbReference>
<keyword evidence="4 8" id="KW-0812">Transmembrane</keyword>
<dbReference type="PROSITE" id="PS00216">
    <property type="entry name" value="SUGAR_TRANSPORT_1"/>
    <property type="match status" value="1"/>
</dbReference>
<dbReference type="VEuPathDB" id="FungiDB:ASPSYDRAFT_150317"/>
<evidence type="ECO:0000256" key="3">
    <source>
        <dbReference type="ARBA" id="ARBA00022448"/>
    </source>
</evidence>
<comment type="similarity">
    <text evidence="2 7">Belongs to the major facilitator superfamily. Sugar transporter (TC 2.A.1.1) family.</text>
</comment>
<feature type="transmembrane region" description="Helical" evidence="8">
    <location>
        <begin position="158"/>
        <end position="180"/>
    </location>
</feature>
<dbReference type="GO" id="GO:0016020">
    <property type="term" value="C:membrane"/>
    <property type="evidence" value="ECO:0007669"/>
    <property type="project" value="UniProtKB-SubCell"/>
</dbReference>
<evidence type="ECO:0000256" key="8">
    <source>
        <dbReference type="SAM" id="Phobius"/>
    </source>
</evidence>
<reference evidence="11" key="1">
    <citation type="journal article" date="2017" name="Genome Biol.">
        <title>Comparative genomics reveals high biological diversity and specific adaptations in the industrially and medically important fungal genus Aspergillus.</title>
        <authorList>
            <person name="de Vries R.P."/>
            <person name="Riley R."/>
            <person name="Wiebenga A."/>
            <person name="Aguilar-Osorio G."/>
            <person name="Amillis S."/>
            <person name="Uchima C.A."/>
            <person name="Anderluh G."/>
            <person name="Asadollahi M."/>
            <person name="Askin M."/>
            <person name="Barry K."/>
            <person name="Battaglia E."/>
            <person name="Bayram O."/>
            <person name="Benocci T."/>
            <person name="Braus-Stromeyer S.A."/>
            <person name="Caldana C."/>
            <person name="Canovas D."/>
            <person name="Cerqueira G.C."/>
            <person name="Chen F."/>
            <person name="Chen W."/>
            <person name="Choi C."/>
            <person name="Clum A."/>
            <person name="Dos Santos R.A."/>
            <person name="Damasio A.R."/>
            <person name="Diallinas G."/>
            <person name="Emri T."/>
            <person name="Fekete E."/>
            <person name="Flipphi M."/>
            <person name="Freyberg S."/>
            <person name="Gallo A."/>
            <person name="Gournas C."/>
            <person name="Habgood R."/>
            <person name="Hainaut M."/>
            <person name="Harispe M.L."/>
            <person name="Henrissat B."/>
            <person name="Hilden K.S."/>
            <person name="Hope R."/>
            <person name="Hossain A."/>
            <person name="Karabika E."/>
            <person name="Karaffa L."/>
            <person name="Karanyi Z."/>
            <person name="Krasevec N."/>
            <person name="Kuo A."/>
            <person name="Kusch H."/>
            <person name="LaButti K."/>
            <person name="Lagendijk E.L."/>
            <person name="Lapidus A."/>
            <person name="Levasseur A."/>
            <person name="Lindquist E."/>
            <person name="Lipzen A."/>
            <person name="Logrieco A.F."/>
            <person name="MacCabe A."/>
            <person name="Maekelae M.R."/>
            <person name="Malavazi I."/>
            <person name="Melin P."/>
            <person name="Meyer V."/>
            <person name="Mielnichuk N."/>
            <person name="Miskei M."/>
            <person name="Molnar A.P."/>
            <person name="Mule G."/>
            <person name="Ngan C.Y."/>
            <person name="Orejas M."/>
            <person name="Orosz E."/>
            <person name="Ouedraogo J.P."/>
            <person name="Overkamp K.M."/>
            <person name="Park H.-S."/>
            <person name="Perrone G."/>
            <person name="Piumi F."/>
            <person name="Punt P.J."/>
            <person name="Ram A.F."/>
            <person name="Ramon A."/>
            <person name="Rauscher S."/>
            <person name="Record E."/>
            <person name="Riano-Pachon D.M."/>
            <person name="Robert V."/>
            <person name="Roehrig J."/>
            <person name="Ruller R."/>
            <person name="Salamov A."/>
            <person name="Salih N.S."/>
            <person name="Samson R.A."/>
            <person name="Sandor E."/>
            <person name="Sanguinetti M."/>
            <person name="Schuetze T."/>
            <person name="Sepcic K."/>
            <person name="Shelest E."/>
            <person name="Sherlock G."/>
            <person name="Sophianopoulou V."/>
            <person name="Squina F.M."/>
            <person name="Sun H."/>
            <person name="Susca A."/>
            <person name="Todd R.B."/>
            <person name="Tsang A."/>
            <person name="Unkles S.E."/>
            <person name="van de Wiele N."/>
            <person name="van Rossen-Uffink D."/>
            <person name="Oliveira J.V."/>
            <person name="Vesth T.C."/>
            <person name="Visser J."/>
            <person name="Yu J.-H."/>
            <person name="Zhou M."/>
            <person name="Andersen M.R."/>
            <person name="Archer D.B."/>
            <person name="Baker S.E."/>
            <person name="Benoit I."/>
            <person name="Brakhage A.A."/>
            <person name="Braus G.H."/>
            <person name="Fischer R."/>
            <person name="Frisvad J.C."/>
            <person name="Goldman G.H."/>
            <person name="Houbraken J."/>
            <person name="Oakley B."/>
            <person name="Pocsi I."/>
            <person name="Scazzocchio C."/>
            <person name="Seiboth B."/>
            <person name="vanKuyk P.A."/>
            <person name="Wortman J."/>
            <person name="Dyer P.S."/>
            <person name="Grigoriev I.V."/>
        </authorList>
    </citation>
    <scope>NUCLEOTIDE SEQUENCE [LARGE SCALE GENOMIC DNA]</scope>
    <source>
        <strain evidence="11">CBS 593.65</strain>
    </source>
</reference>
<dbReference type="InterPro" id="IPR020846">
    <property type="entry name" value="MFS_dom"/>
</dbReference>
<proteinExistence type="inferred from homology"/>
<feature type="transmembrane region" description="Helical" evidence="8">
    <location>
        <begin position="68"/>
        <end position="88"/>
    </location>
</feature>
<keyword evidence="11" id="KW-1185">Reference proteome</keyword>
<evidence type="ECO:0000256" key="2">
    <source>
        <dbReference type="ARBA" id="ARBA00010992"/>
    </source>
</evidence>